<evidence type="ECO:0000313" key="10">
    <source>
        <dbReference type="Proteomes" id="UP000076510"/>
    </source>
</evidence>
<dbReference type="InterPro" id="IPR035965">
    <property type="entry name" value="PAS-like_dom_sf"/>
</dbReference>
<keyword evidence="3" id="KW-0597">Phosphoprotein</keyword>
<evidence type="ECO:0000256" key="1">
    <source>
        <dbReference type="ARBA" id="ARBA00000085"/>
    </source>
</evidence>
<keyword evidence="7" id="KW-0067">ATP-binding</keyword>
<dbReference type="InterPro" id="IPR004358">
    <property type="entry name" value="Sig_transdc_His_kin-like_C"/>
</dbReference>
<dbReference type="SMART" id="SM00388">
    <property type="entry name" value="HisKA"/>
    <property type="match status" value="1"/>
</dbReference>
<dbReference type="InterPro" id="IPR000014">
    <property type="entry name" value="PAS"/>
</dbReference>
<dbReference type="InterPro" id="IPR036097">
    <property type="entry name" value="HisK_dim/P_sf"/>
</dbReference>
<evidence type="ECO:0000256" key="5">
    <source>
        <dbReference type="ARBA" id="ARBA00022741"/>
    </source>
</evidence>
<evidence type="ECO:0000313" key="9">
    <source>
        <dbReference type="EMBL" id="KZE50562.1"/>
    </source>
</evidence>
<dbReference type="PROSITE" id="PS50113">
    <property type="entry name" value="PAC"/>
    <property type="match status" value="1"/>
</dbReference>
<dbReference type="InterPro" id="IPR003594">
    <property type="entry name" value="HATPase_dom"/>
</dbReference>
<organism evidence="9 10">
    <name type="scientific">Rossellomorea marisflavi</name>
    <dbReference type="NCBI Taxonomy" id="189381"/>
    <lineage>
        <taxon>Bacteria</taxon>
        <taxon>Bacillati</taxon>
        <taxon>Bacillota</taxon>
        <taxon>Bacilli</taxon>
        <taxon>Bacillales</taxon>
        <taxon>Bacillaceae</taxon>
        <taxon>Rossellomorea</taxon>
    </lineage>
</organism>
<keyword evidence="5" id="KW-0547">Nucleotide-binding</keyword>
<reference evidence="10" key="1">
    <citation type="submission" date="2016-01" db="EMBL/GenBank/DDBJ databases">
        <title>Whole genome sequencing of Bhargavaea cecembensis T14.</title>
        <authorList>
            <person name="Hong K.W."/>
        </authorList>
    </citation>
    <scope>NUCLEOTIDE SEQUENCE [LARGE SCALE GENOMIC DNA]</scope>
    <source>
        <strain evidence="10">M19</strain>
    </source>
</reference>
<evidence type="ECO:0000256" key="3">
    <source>
        <dbReference type="ARBA" id="ARBA00022553"/>
    </source>
</evidence>
<evidence type="ECO:0000256" key="6">
    <source>
        <dbReference type="ARBA" id="ARBA00022777"/>
    </source>
</evidence>
<dbReference type="InterPro" id="IPR005467">
    <property type="entry name" value="His_kinase_dom"/>
</dbReference>
<dbReference type="InterPro" id="IPR013656">
    <property type="entry name" value="PAS_4"/>
</dbReference>
<dbReference type="Gene3D" id="1.10.287.130">
    <property type="match status" value="1"/>
</dbReference>
<dbReference type="SUPFAM" id="SSF47384">
    <property type="entry name" value="Homodimeric domain of signal transducing histidine kinase"/>
    <property type="match status" value="1"/>
</dbReference>
<keyword evidence="4" id="KW-0808">Transferase</keyword>
<dbReference type="SUPFAM" id="SSF55874">
    <property type="entry name" value="ATPase domain of HSP90 chaperone/DNA topoisomerase II/histidine kinase"/>
    <property type="match status" value="1"/>
</dbReference>
<dbReference type="Pfam" id="PF08448">
    <property type="entry name" value="PAS_4"/>
    <property type="match status" value="1"/>
</dbReference>
<dbReference type="CDD" id="cd00082">
    <property type="entry name" value="HisKA"/>
    <property type="match status" value="1"/>
</dbReference>
<dbReference type="PRINTS" id="PR00344">
    <property type="entry name" value="BCTRLSENSOR"/>
</dbReference>
<dbReference type="OrthoDB" id="9815750at2"/>
<sequence>MRLVLSAVLFLSAMIMVFVLEGVALLIAIPVVASIGLSLLYQSIKKALTFSSVHETLLEEENQLSTLLHSLPDFVSFKDGEGRWMKVNQFGRELYNLEGIDYIGKTDRELGELVPFFKDAFDFCIESDERAWGEKGTRCEESFVLPSGEHKTFDVIKVPLFHSSGERKGLVIIGRDITQQKVAEEMLLRNEKLSVVGELAAGIAHEIRNPLTSIKGFIQLLEENEHVSDRYLTIMSTEMDRINQIVGELLILSKPHLRESRPFDIREVLDYVGKVMGHEALMKGINLKVDLPQEPVEIVGDRNQCIQVVINITKNAIESMEEGLITIKAHCLEEEILITVQDQGAGIPADRLERLGEPFFTLKEKGMGLGLTISQKIIEGHKGSLKIESELGEGTRVTIGFPIHARLPSAP</sequence>
<evidence type="ECO:0000256" key="8">
    <source>
        <dbReference type="ARBA" id="ARBA00023012"/>
    </source>
</evidence>
<dbReference type="AlphaFoldDB" id="A0A0J5SVQ6"/>
<evidence type="ECO:0000256" key="2">
    <source>
        <dbReference type="ARBA" id="ARBA00012438"/>
    </source>
</evidence>
<comment type="catalytic activity">
    <reaction evidence="1">
        <text>ATP + protein L-histidine = ADP + protein N-phospho-L-histidine.</text>
        <dbReference type="EC" id="2.7.13.3"/>
    </reaction>
</comment>
<dbReference type="SUPFAM" id="SSF55785">
    <property type="entry name" value="PYP-like sensor domain (PAS domain)"/>
    <property type="match status" value="1"/>
</dbReference>
<dbReference type="PANTHER" id="PTHR43065">
    <property type="entry name" value="SENSOR HISTIDINE KINASE"/>
    <property type="match status" value="1"/>
</dbReference>
<dbReference type="SMART" id="SM00387">
    <property type="entry name" value="HATPase_c"/>
    <property type="match status" value="1"/>
</dbReference>
<dbReference type="Gene3D" id="3.30.450.20">
    <property type="entry name" value="PAS domain"/>
    <property type="match status" value="1"/>
</dbReference>
<dbReference type="InterPro" id="IPR036890">
    <property type="entry name" value="HATPase_C_sf"/>
</dbReference>
<dbReference type="GO" id="GO:0005524">
    <property type="term" value="F:ATP binding"/>
    <property type="evidence" value="ECO:0007669"/>
    <property type="project" value="UniProtKB-KW"/>
</dbReference>
<dbReference type="EC" id="2.7.13.3" evidence="2"/>
<evidence type="ECO:0000256" key="7">
    <source>
        <dbReference type="ARBA" id="ARBA00022840"/>
    </source>
</evidence>
<name>A0A0J5SVQ6_9BACI</name>
<dbReference type="PROSITE" id="PS50109">
    <property type="entry name" value="HIS_KIN"/>
    <property type="match status" value="1"/>
</dbReference>
<accession>A0A0J5SVQ6</accession>
<dbReference type="InterPro" id="IPR000700">
    <property type="entry name" value="PAS-assoc_C"/>
</dbReference>
<dbReference type="Pfam" id="PF00512">
    <property type="entry name" value="HisKA"/>
    <property type="match status" value="1"/>
</dbReference>
<dbReference type="RefSeq" id="WP_048004961.1">
    <property type="nucleotide sequence ID" value="NZ_CP047095.1"/>
</dbReference>
<keyword evidence="8" id="KW-0902">Two-component regulatory system</keyword>
<dbReference type="PATRIC" id="fig|189381.10.peg.2240"/>
<dbReference type="Pfam" id="PF02518">
    <property type="entry name" value="HATPase_c"/>
    <property type="match status" value="1"/>
</dbReference>
<dbReference type="PANTHER" id="PTHR43065:SF34">
    <property type="entry name" value="SPORULATION KINASE A"/>
    <property type="match status" value="1"/>
</dbReference>
<evidence type="ECO:0000256" key="4">
    <source>
        <dbReference type="ARBA" id="ARBA00022679"/>
    </source>
</evidence>
<dbReference type="Gene3D" id="3.30.565.10">
    <property type="entry name" value="Histidine kinase-like ATPase, C-terminal domain"/>
    <property type="match status" value="1"/>
</dbReference>
<dbReference type="EMBL" id="LQQY01000010">
    <property type="protein sequence ID" value="KZE50562.1"/>
    <property type="molecule type" value="Genomic_DNA"/>
</dbReference>
<dbReference type="GO" id="GO:0000155">
    <property type="term" value="F:phosphorelay sensor kinase activity"/>
    <property type="evidence" value="ECO:0007669"/>
    <property type="project" value="InterPro"/>
</dbReference>
<keyword evidence="6" id="KW-0418">Kinase</keyword>
<gene>
    <name evidence="9" type="ORF">AV649_17705</name>
</gene>
<proteinExistence type="predicted"/>
<dbReference type="Proteomes" id="UP000076510">
    <property type="component" value="Unassembled WGS sequence"/>
</dbReference>
<dbReference type="NCBIfam" id="TIGR00229">
    <property type="entry name" value="sensory_box"/>
    <property type="match status" value="1"/>
</dbReference>
<comment type="caution">
    <text evidence="9">The sequence shown here is derived from an EMBL/GenBank/DDBJ whole genome shotgun (WGS) entry which is preliminary data.</text>
</comment>
<dbReference type="InterPro" id="IPR003661">
    <property type="entry name" value="HisK_dim/P_dom"/>
</dbReference>
<protein>
    <recommendedName>
        <fullName evidence="2">histidine kinase</fullName>
        <ecNumber evidence="2">2.7.13.3</ecNumber>
    </recommendedName>
</protein>